<dbReference type="EMBL" id="JAWDGP010006946">
    <property type="protein sequence ID" value="KAK3732657.1"/>
    <property type="molecule type" value="Genomic_DNA"/>
</dbReference>
<keyword evidence="2" id="KW-1185">Reference proteome</keyword>
<dbReference type="AlphaFoldDB" id="A0AAE0Y5G9"/>
<organism evidence="1 2">
    <name type="scientific">Elysia crispata</name>
    <name type="common">lettuce slug</name>
    <dbReference type="NCBI Taxonomy" id="231223"/>
    <lineage>
        <taxon>Eukaryota</taxon>
        <taxon>Metazoa</taxon>
        <taxon>Spiralia</taxon>
        <taxon>Lophotrochozoa</taxon>
        <taxon>Mollusca</taxon>
        <taxon>Gastropoda</taxon>
        <taxon>Heterobranchia</taxon>
        <taxon>Euthyneura</taxon>
        <taxon>Panpulmonata</taxon>
        <taxon>Sacoglossa</taxon>
        <taxon>Placobranchoidea</taxon>
        <taxon>Plakobranchidae</taxon>
        <taxon>Elysia</taxon>
    </lineage>
</organism>
<name>A0AAE0Y5G9_9GAST</name>
<accession>A0AAE0Y5G9</accession>
<comment type="caution">
    <text evidence="1">The sequence shown here is derived from an EMBL/GenBank/DDBJ whole genome shotgun (WGS) entry which is preliminary data.</text>
</comment>
<proteinExistence type="predicted"/>
<reference evidence="1" key="1">
    <citation type="journal article" date="2023" name="G3 (Bethesda)">
        <title>A reference genome for the long-term kleptoplast-retaining sea slug Elysia crispata morphotype clarki.</title>
        <authorList>
            <person name="Eastman K.E."/>
            <person name="Pendleton A.L."/>
            <person name="Shaikh M.A."/>
            <person name="Suttiyut T."/>
            <person name="Ogas R."/>
            <person name="Tomko P."/>
            <person name="Gavelis G."/>
            <person name="Widhalm J.R."/>
            <person name="Wisecaver J.H."/>
        </authorList>
    </citation>
    <scope>NUCLEOTIDE SEQUENCE</scope>
    <source>
        <strain evidence="1">ECLA1</strain>
    </source>
</reference>
<sequence>MLWGYCPLGLVNFEALYNLTLEKSQLLLCYLHNFLRNKSKHYLRAGSVDWKDANREIHSADLREEQHLIESLRTCRSRNIGAVVRSVRDSYRQNFCTQGQVPWQGARIA</sequence>
<protein>
    <submittedName>
        <fullName evidence="1">Uncharacterized protein</fullName>
    </submittedName>
</protein>
<evidence type="ECO:0000313" key="2">
    <source>
        <dbReference type="Proteomes" id="UP001283361"/>
    </source>
</evidence>
<evidence type="ECO:0000313" key="1">
    <source>
        <dbReference type="EMBL" id="KAK3732657.1"/>
    </source>
</evidence>
<dbReference type="Proteomes" id="UP001283361">
    <property type="component" value="Unassembled WGS sequence"/>
</dbReference>
<gene>
    <name evidence="1" type="ORF">RRG08_009338</name>
</gene>